<feature type="region of interest" description="Disordered" evidence="5">
    <location>
        <begin position="1"/>
        <end position="78"/>
    </location>
</feature>
<keyword evidence="4 6" id="KW-0472">Membrane</keyword>
<dbReference type="PANTHER" id="PTHR28304">
    <property type="entry name" value="PEROXISOMAL MEMBRANE PROTEIN PEX29"/>
    <property type="match status" value="1"/>
</dbReference>
<sequence>MDDFSLAGDDYGYRSRRNSTSSPDDGHKTSSTLPTAGLYDTKRRIAHHVHKHHRSKSHDSTNMNSEEGSSSGGAGGSSGLQERILAKLMQQMLPSDYTLESYSEPRDRRRDKNRPQFALTTMSSNFRKFNARIGVVFVFQHRLFRLLQWQEPSHTLSALAVYSFVCLDPYLIAVLPVACILLFIMVPSFVIRHPPPPSMPMEKYTAHGPAIAPPPEVKAVSEMSKDFFRNLRDLQNTMDDFSLAHDRIIALIGPPTNFSDEVLSSAVFIFFFITSLVLFLTASLLPWRFIFLATGWVVFSLGHPVLQELLLDLHETHIHPQEAAIANKADGFIHSDIVLDAVPAAREVEVFELQRLTGPGGEYESWIFSPTSYEPMSDARIAQERPKGTRFFEDVRCPPGWEWKDRKWTLDLGSTIWVGERYIGGVEIEEEGERWVYDRVGGEEGKRGEWRRRRWVRLVSRKYQMKAGKVS</sequence>
<accession>A0ABR3G5A4</accession>
<feature type="compositionally biased region" description="Polar residues" evidence="5">
    <location>
        <begin position="18"/>
        <end position="34"/>
    </location>
</feature>
<comment type="subcellular location">
    <subcellularLocation>
        <location evidence="1">Membrane</location>
        <topology evidence="1">Multi-pass membrane protein</topology>
    </subcellularLocation>
</comment>
<evidence type="ECO:0000259" key="7">
    <source>
        <dbReference type="Pfam" id="PF06398"/>
    </source>
</evidence>
<evidence type="ECO:0000256" key="2">
    <source>
        <dbReference type="ARBA" id="ARBA00022692"/>
    </source>
</evidence>
<comment type="caution">
    <text evidence="8">The sequence shown here is derived from an EMBL/GenBank/DDBJ whole genome shotgun (WGS) entry which is preliminary data.</text>
</comment>
<name>A0ABR3G5A4_9PEZI</name>
<evidence type="ECO:0000256" key="3">
    <source>
        <dbReference type="ARBA" id="ARBA00022989"/>
    </source>
</evidence>
<evidence type="ECO:0000256" key="1">
    <source>
        <dbReference type="ARBA" id="ARBA00004141"/>
    </source>
</evidence>
<keyword evidence="3 6" id="KW-1133">Transmembrane helix</keyword>
<keyword evidence="9" id="KW-1185">Reference proteome</keyword>
<proteinExistence type="predicted"/>
<feature type="domain" description="TECPR1-like DysF" evidence="7">
    <location>
        <begin position="117"/>
        <end position="457"/>
    </location>
</feature>
<organism evidence="8 9">
    <name type="scientific">Discina gigas</name>
    <dbReference type="NCBI Taxonomy" id="1032678"/>
    <lineage>
        <taxon>Eukaryota</taxon>
        <taxon>Fungi</taxon>
        <taxon>Dikarya</taxon>
        <taxon>Ascomycota</taxon>
        <taxon>Pezizomycotina</taxon>
        <taxon>Pezizomycetes</taxon>
        <taxon>Pezizales</taxon>
        <taxon>Discinaceae</taxon>
        <taxon>Discina</taxon>
    </lineage>
</organism>
<protein>
    <submittedName>
        <fullName evidence="8">Peroxisome size and maintenance regulator</fullName>
    </submittedName>
</protein>
<gene>
    <name evidence="8" type="primary">PEX29</name>
    <name evidence="8" type="ORF">Q9L58_010007</name>
</gene>
<evidence type="ECO:0000313" key="9">
    <source>
        <dbReference type="Proteomes" id="UP001447188"/>
    </source>
</evidence>
<evidence type="ECO:0000256" key="4">
    <source>
        <dbReference type="ARBA" id="ARBA00023136"/>
    </source>
</evidence>
<dbReference type="InterPro" id="IPR010482">
    <property type="entry name" value="TECPR1-like_DysF"/>
</dbReference>
<dbReference type="Proteomes" id="UP001447188">
    <property type="component" value="Unassembled WGS sequence"/>
</dbReference>
<evidence type="ECO:0000256" key="6">
    <source>
        <dbReference type="SAM" id="Phobius"/>
    </source>
</evidence>
<dbReference type="InterPro" id="IPR052816">
    <property type="entry name" value="Peroxisomal_Membrane_PEX28-32"/>
</dbReference>
<dbReference type="EMBL" id="JBBBZM010000294">
    <property type="protein sequence ID" value="KAL0631132.1"/>
    <property type="molecule type" value="Genomic_DNA"/>
</dbReference>
<evidence type="ECO:0000313" key="8">
    <source>
        <dbReference type="EMBL" id="KAL0631132.1"/>
    </source>
</evidence>
<reference evidence="8 9" key="1">
    <citation type="submission" date="2024-02" db="EMBL/GenBank/DDBJ databases">
        <title>Discinaceae phylogenomics.</title>
        <authorList>
            <person name="Dirks A.C."/>
            <person name="James T.Y."/>
        </authorList>
    </citation>
    <scope>NUCLEOTIDE SEQUENCE [LARGE SCALE GENOMIC DNA]</scope>
    <source>
        <strain evidence="8 9">ACD0624</strain>
    </source>
</reference>
<dbReference type="PANTHER" id="PTHR28304:SF2">
    <property type="entry name" value="PEROXISOMAL MEMBRANE PROTEIN PEX29"/>
    <property type="match status" value="1"/>
</dbReference>
<feature type="transmembrane region" description="Helical" evidence="6">
    <location>
        <begin position="170"/>
        <end position="191"/>
    </location>
</feature>
<feature type="transmembrane region" description="Helical" evidence="6">
    <location>
        <begin position="262"/>
        <end position="281"/>
    </location>
</feature>
<evidence type="ECO:0000256" key="5">
    <source>
        <dbReference type="SAM" id="MobiDB-lite"/>
    </source>
</evidence>
<keyword evidence="2 6" id="KW-0812">Transmembrane</keyword>
<dbReference type="Pfam" id="PF06398">
    <property type="entry name" value="Pex24p"/>
    <property type="match status" value="1"/>
</dbReference>
<feature type="compositionally biased region" description="Basic residues" evidence="5">
    <location>
        <begin position="44"/>
        <end position="56"/>
    </location>
</feature>